<evidence type="ECO:0008006" key="4">
    <source>
        <dbReference type="Google" id="ProtNLM"/>
    </source>
</evidence>
<proteinExistence type="predicted"/>
<protein>
    <recommendedName>
        <fullName evidence="4">Tetratricopeptide repeat protein 39B</fullName>
    </recommendedName>
</protein>
<dbReference type="OrthoDB" id="43460at2759"/>
<dbReference type="SUPFAM" id="SSF48452">
    <property type="entry name" value="TPR-like"/>
    <property type="match status" value="1"/>
</dbReference>
<evidence type="ECO:0000313" key="3">
    <source>
        <dbReference type="Proteomes" id="UP000078561"/>
    </source>
</evidence>
<dbReference type="EMBL" id="LT553919">
    <property type="protein sequence ID" value="SAM02548.1"/>
    <property type="molecule type" value="Genomic_DNA"/>
</dbReference>
<dbReference type="AlphaFoldDB" id="A0A168PKG5"/>
<dbReference type="PANTHER" id="PTHR31859:SF1">
    <property type="entry name" value="TETRATRICOPEPTIDE REPEAT PROTEIN 39C"/>
    <property type="match status" value="1"/>
</dbReference>
<dbReference type="InterPro" id="IPR019412">
    <property type="entry name" value="IML2/TPR_39"/>
</dbReference>
<dbReference type="GO" id="GO:0005634">
    <property type="term" value="C:nucleus"/>
    <property type="evidence" value="ECO:0007669"/>
    <property type="project" value="TreeGrafter"/>
</dbReference>
<dbReference type="InParanoid" id="A0A168PKG5"/>
<accession>A0A168PKG5</accession>
<reference evidence="2" key="1">
    <citation type="submission" date="2016-04" db="EMBL/GenBank/DDBJ databases">
        <authorList>
            <person name="Evans L.H."/>
            <person name="Alamgir A."/>
            <person name="Owens N."/>
            <person name="Weber N.D."/>
            <person name="Virtaneva K."/>
            <person name="Barbian K."/>
            <person name="Babar A."/>
            <person name="Rosenke K."/>
        </authorList>
    </citation>
    <scope>NUCLEOTIDE SEQUENCE [LARGE SCALE GENOMIC DNA]</scope>
    <source>
        <strain evidence="2">CBS 101.48</strain>
    </source>
</reference>
<name>A0A168PKG5_ABSGL</name>
<sequence>MRSNINQLAKALPKWDPAKTMDDVAVTAPSLYEITHPHDGKPLQDDDDDDDDTVQSPSLKVRQAQDSLYSDIRDARLAIDLFLNSRITECLDIVIAKRQSSMYHCLSYACLLAGTSILTFQRDDIAKAIAAMKETYQLADKFRYRTWKSHMRGISKGHSIQEIKSMTHLQRHAELVYAEAYLMKAGLQILYDQNLVLAIREAIKAYSAHGIYKSLEAYMLHAQEQAAQGVDVLAEYGLDGHLVSGIAFGMAGFNLTLSAVPDFILRLVEFVGFQGDRTLAFWYCRSVGGWDNSSNKAGKDMGVGQQQGRDEGLRRQFCDLILMGYNIVLSKMTLLSHVDHDLGDRVLAYHLQQYPNGMIFLALKGRQLATQRQLDEAKGYYQRSLDAQDVWPQLQDVARWELGTLALIEQDWRCAHVMFRILLKQNHWSKAVYTYLYATSLYMLALDQYPPGEKRNVMLDTVAQSMKSVTKAKQKIAGKSIFIEKFFARKSRKFDLQGNRLLFPDLEILLSIGALELMPAKLIHKNLTRISTALKRLETSHSLYVHDDICLAHLLRATLYRFLLDIEDNSPPHHLLGHDELNRQHPYKLIHRQSIQTIMDHAQKVQLDHWIYYFALYEKAQLLILDQNYAEAKRELDHILRCSEKNAFHVGAGVRAKSKYSMENALILKCHSCLGYIAEVATKGTLVAQIASNASLGHRCPRGEVDGASCFTSFGPSNTPSSPLRTRKTSF</sequence>
<dbReference type="Pfam" id="PF10300">
    <property type="entry name" value="Iml2-TPR_39"/>
    <property type="match status" value="2"/>
</dbReference>
<dbReference type="GO" id="GO:0005741">
    <property type="term" value="C:mitochondrial outer membrane"/>
    <property type="evidence" value="ECO:0007669"/>
    <property type="project" value="TreeGrafter"/>
</dbReference>
<dbReference type="InterPro" id="IPR011990">
    <property type="entry name" value="TPR-like_helical_dom_sf"/>
</dbReference>
<organism evidence="2">
    <name type="scientific">Absidia glauca</name>
    <name type="common">Pin mould</name>
    <dbReference type="NCBI Taxonomy" id="4829"/>
    <lineage>
        <taxon>Eukaryota</taxon>
        <taxon>Fungi</taxon>
        <taxon>Fungi incertae sedis</taxon>
        <taxon>Mucoromycota</taxon>
        <taxon>Mucoromycotina</taxon>
        <taxon>Mucoromycetes</taxon>
        <taxon>Mucorales</taxon>
        <taxon>Cunninghamellaceae</taxon>
        <taxon>Absidia</taxon>
    </lineage>
</organism>
<evidence type="ECO:0000313" key="2">
    <source>
        <dbReference type="EMBL" id="SAM02548.1"/>
    </source>
</evidence>
<dbReference type="GO" id="GO:0005829">
    <property type="term" value="C:cytosol"/>
    <property type="evidence" value="ECO:0007669"/>
    <property type="project" value="TreeGrafter"/>
</dbReference>
<dbReference type="Proteomes" id="UP000078561">
    <property type="component" value="Unassembled WGS sequence"/>
</dbReference>
<gene>
    <name evidence="2" type="primary">ABSGL_08349.1 scaffold 10076</name>
</gene>
<keyword evidence="3" id="KW-1185">Reference proteome</keyword>
<feature type="compositionally biased region" description="Basic and acidic residues" evidence="1">
    <location>
        <begin position="35"/>
        <end position="44"/>
    </location>
</feature>
<evidence type="ECO:0000256" key="1">
    <source>
        <dbReference type="SAM" id="MobiDB-lite"/>
    </source>
</evidence>
<feature type="region of interest" description="Disordered" evidence="1">
    <location>
        <begin position="35"/>
        <end position="55"/>
    </location>
</feature>
<dbReference type="PANTHER" id="PTHR31859">
    <property type="entry name" value="TETRATRICOPEPTIDE REPEAT PROTEIN 39 FAMILY MEMBER"/>
    <property type="match status" value="1"/>
</dbReference>